<dbReference type="PANTHER" id="PTHR42851">
    <property type="entry name" value="ALDOLASE-RELATED"/>
    <property type="match status" value="1"/>
</dbReference>
<proteinExistence type="predicted"/>
<feature type="region of interest" description="Disordered" evidence="1">
    <location>
        <begin position="638"/>
        <end position="714"/>
    </location>
</feature>
<dbReference type="SMART" id="SM00293">
    <property type="entry name" value="PWWP"/>
    <property type="match status" value="1"/>
</dbReference>
<dbReference type="OMA" id="CISKEIR"/>
<feature type="compositionally biased region" description="Basic and acidic residues" evidence="1">
    <location>
        <begin position="364"/>
        <end position="381"/>
    </location>
</feature>
<name>A0A7N0T5X5_KALFE</name>
<dbReference type="Gene3D" id="2.30.30.140">
    <property type="match status" value="1"/>
</dbReference>
<feature type="region of interest" description="Disordered" evidence="1">
    <location>
        <begin position="347"/>
        <end position="381"/>
    </location>
</feature>
<feature type="compositionally biased region" description="Basic and acidic residues" evidence="1">
    <location>
        <begin position="594"/>
        <end position="604"/>
    </location>
</feature>
<dbReference type="InterPro" id="IPR000313">
    <property type="entry name" value="PWWP_dom"/>
</dbReference>
<keyword evidence="4" id="KW-1185">Reference proteome</keyword>
<dbReference type="SUPFAM" id="SSF63748">
    <property type="entry name" value="Tudor/PWWP/MBT"/>
    <property type="match status" value="1"/>
</dbReference>
<feature type="region of interest" description="Disordered" evidence="1">
    <location>
        <begin position="399"/>
        <end position="436"/>
    </location>
</feature>
<feature type="compositionally biased region" description="Polar residues" evidence="1">
    <location>
        <begin position="639"/>
        <end position="657"/>
    </location>
</feature>
<organism evidence="3 4">
    <name type="scientific">Kalanchoe fedtschenkoi</name>
    <name type="common">Lavender scallops</name>
    <name type="synonym">South American air plant</name>
    <dbReference type="NCBI Taxonomy" id="63787"/>
    <lineage>
        <taxon>Eukaryota</taxon>
        <taxon>Viridiplantae</taxon>
        <taxon>Streptophyta</taxon>
        <taxon>Embryophyta</taxon>
        <taxon>Tracheophyta</taxon>
        <taxon>Spermatophyta</taxon>
        <taxon>Magnoliopsida</taxon>
        <taxon>eudicotyledons</taxon>
        <taxon>Gunneridae</taxon>
        <taxon>Pentapetalae</taxon>
        <taxon>Saxifragales</taxon>
        <taxon>Crassulaceae</taxon>
        <taxon>Kalanchoe</taxon>
    </lineage>
</organism>
<accession>A0A7N0T5X5</accession>
<dbReference type="PROSITE" id="PS50812">
    <property type="entry name" value="PWWP"/>
    <property type="match status" value="1"/>
</dbReference>
<feature type="domain" description="PWWP" evidence="2">
    <location>
        <begin position="163"/>
        <end position="224"/>
    </location>
</feature>
<feature type="compositionally biased region" description="Basic and acidic residues" evidence="1">
    <location>
        <begin position="564"/>
        <end position="573"/>
    </location>
</feature>
<dbReference type="Gramene" id="Kaladp0024s0048.1.v1.1">
    <property type="protein sequence ID" value="Kaladp0024s0048.1.v1.1"/>
    <property type="gene ID" value="Kaladp0024s0048.v1.1"/>
</dbReference>
<evidence type="ECO:0000256" key="1">
    <source>
        <dbReference type="SAM" id="MobiDB-lite"/>
    </source>
</evidence>
<evidence type="ECO:0000313" key="4">
    <source>
        <dbReference type="Proteomes" id="UP000594263"/>
    </source>
</evidence>
<dbReference type="Pfam" id="PF00855">
    <property type="entry name" value="PWWP"/>
    <property type="match status" value="1"/>
</dbReference>
<protein>
    <recommendedName>
        <fullName evidence="2">PWWP domain-containing protein</fullName>
    </recommendedName>
</protein>
<dbReference type="Proteomes" id="UP000594263">
    <property type="component" value="Unplaced"/>
</dbReference>
<dbReference type="CDD" id="cd05162">
    <property type="entry name" value="PWWP"/>
    <property type="match status" value="1"/>
</dbReference>
<dbReference type="InterPro" id="IPR053063">
    <property type="entry name" value="PWWP_domain_containing_PDP"/>
</dbReference>
<dbReference type="PANTHER" id="PTHR42851:SF8">
    <property type="entry name" value="PWWP DOMAIN-CONTAINING PROTEIN"/>
    <property type="match status" value="1"/>
</dbReference>
<feature type="region of interest" description="Disordered" evidence="1">
    <location>
        <begin position="517"/>
        <end position="624"/>
    </location>
</feature>
<reference evidence="3" key="1">
    <citation type="submission" date="2021-01" db="UniProtKB">
        <authorList>
            <consortium name="EnsemblPlants"/>
        </authorList>
    </citation>
    <scope>IDENTIFICATION</scope>
</reference>
<feature type="compositionally biased region" description="Low complexity" evidence="1">
    <location>
        <begin position="408"/>
        <end position="420"/>
    </location>
</feature>
<evidence type="ECO:0000313" key="3">
    <source>
        <dbReference type="EnsemblPlants" id="Kaladp0024s0048.1.v1.1"/>
    </source>
</evidence>
<dbReference type="AlphaFoldDB" id="A0A7N0T5X5"/>
<sequence>MESPKILKTLIMKNPDDEDGAQASNGYVGGKAESLNGGCNVNGDGAVVEGEVGCVNVEGNPASSVELGNKCLDKGVTKCSELGSLAGCENAGGEEEEVEGVLNDGLEGSKDVLVDSAEDAAKSVDALEIIVDEVVDGLEGEADQSRDSVKIQDVTDAEGSFSVGDLVWSMAKNNIWWPGVICDPLDVPKQAMKSRVSDKLLVRHFGSKTLVWSPSSHLKHFLESFKEMSGQGKSKSFLGAIEKAAEEVGRRVKLEMSCSCISKEIRARLIGRNKEDFKPWYVSNEAAVVHFNPTSFIQRVKSLARMSYVPGVVETAVAQGNVAVYYSYFGHSQMYLRHLREVDVTGEEGVEEGVHQSPDTSIEENPKLGAEDTAGKGFESRERKKSKYLSFPFVDPSAAKALRDPTDSSESSGKRSASSSKRLPGKNARKLAPASSSGDLKDLKVSIAQLLSELRDTSRGCFYLNGNTILKSTFDFFCQFRHFAYSDGDSASSWYNDDGVFEKDGLEVVHAASPLSEVKHAKRQRKSATNKSEALNSEPAMDQDVNPQATPVPKAQTKSRKRKETAVIDHQTGKVDGVPDLNVNGNASKKRIRKSSEKGKAPEPKKRKNQRDCIAASEHEPENGLMEANVERHFGENPASLNAKTVPGSAQNDTVNDCEQKDLLPTGIKSKKKAENPNSGLPDLNGNGLEPNSSSSVKDPMASQPAAGGGQELPLSVIKSNLEMMTKMMDQSGGNLSPEMRVKLETDVQNLLKKIKDMTGGSSST</sequence>
<evidence type="ECO:0000259" key="2">
    <source>
        <dbReference type="PROSITE" id="PS50812"/>
    </source>
</evidence>
<dbReference type="EnsemblPlants" id="Kaladp0024s0048.1.v1.1">
    <property type="protein sequence ID" value="Kaladp0024s0048.1.v1.1"/>
    <property type="gene ID" value="Kaladp0024s0048.v1.1"/>
</dbReference>